<dbReference type="EMBL" id="JANUHA010000020">
    <property type="protein sequence ID" value="MCS0598940.1"/>
    <property type="molecule type" value="Genomic_DNA"/>
</dbReference>
<dbReference type="PROSITE" id="PS51462">
    <property type="entry name" value="NUDIX"/>
    <property type="match status" value="1"/>
</dbReference>
<evidence type="ECO:0000313" key="5">
    <source>
        <dbReference type="Proteomes" id="UP001206572"/>
    </source>
</evidence>
<dbReference type="InterPro" id="IPR020084">
    <property type="entry name" value="NUDIX_hydrolase_CS"/>
</dbReference>
<dbReference type="Proteomes" id="UP001206572">
    <property type="component" value="Unassembled WGS sequence"/>
</dbReference>
<evidence type="ECO:0000313" key="4">
    <source>
        <dbReference type="EMBL" id="MCS0598940.1"/>
    </source>
</evidence>
<comment type="caution">
    <text evidence="4">The sequence shown here is derived from an EMBL/GenBank/DDBJ whole genome shotgun (WGS) entry which is preliminary data.</text>
</comment>
<name>A0ABT2ARX9_9BURK</name>
<reference evidence="4 5" key="1">
    <citation type="submission" date="2022-08" db="EMBL/GenBank/DDBJ databases">
        <title>Reclassification of Massilia species as members of the genera Telluria, Duganella, Pseudoduganella, Mokoshia gen. nov. and Zemynaea gen. nov. using orthogonal and non-orthogonal genome-based approaches.</title>
        <authorList>
            <person name="Bowman J.P."/>
        </authorList>
    </citation>
    <scope>NUCLEOTIDE SEQUENCE [LARGE SCALE GENOMIC DNA]</scope>
    <source>
        <strain evidence="4 5">JCM 31661</strain>
    </source>
</reference>
<keyword evidence="5" id="KW-1185">Reference proteome</keyword>
<proteinExistence type="predicted"/>
<evidence type="ECO:0000256" key="1">
    <source>
        <dbReference type="ARBA" id="ARBA00001946"/>
    </source>
</evidence>
<accession>A0ABT2ARX9</accession>
<dbReference type="PROSITE" id="PS00893">
    <property type="entry name" value="NUDIX_BOX"/>
    <property type="match status" value="1"/>
</dbReference>
<dbReference type="PANTHER" id="PTHR21340">
    <property type="entry name" value="DIADENOSINE 5,5-P1,P4-TETRAPHOSPHATE PYROPHOSPHOHYDROLASE MUTT"/>
    <property type="match status" value="1"/>
</dbReference>
<dbReference type="InterPro" id="IPR000086">
    <property type="entry name" value="NUDIX_hydrolase_dom"/>
</dbReference>
<evidence type="ECO:0000259" key="3">
    <source>
        <dbReference type="PROSITE" id="PS51462"/>
    </source>
</evidence>
<evidence type="ECO:0000256" key="2">
    <source>
        <dbReference type="ARBA" id="ARBA00022801"/>
    </source>
</evidence>
<organism evidence="4 5">
    <name type="scientific">Massilia agri</name>
    <dbReference type="NCBI Taxonomy" id="1886785"/>
    <lineage>
        <taxon>Bacteria</taxon>
        <taxon>Pseudomonadati</taxon>
        <taxon>Pseudomonadota</taxon>
        <taxon>Betaproteobacteria</taxon>
        <taxon>Burkholderiales</taxon>
        <taxon>Oxalobacteraceae</taxon>
        <taxon>Telluria group</taxon>
        <taxon>Massilia</taxon>
    </lineage>
</organism>
<gene>
    <name evidence="4" type="ORF">NX780_21575</name>
</gene>
<protein>
    <submittedName>
        <fullName evidence="4">NUDIX domain-containing protein</fullName>
    </submittedName>
</protein>
<dbReference type="Gene3D" id="3.90.79.10">
    <property type="entry name" value="Nucleoside Triphosphate Pyrophosphohydrolase"/>
    <property type="match status" value="1"/>
</dbReference>
<dbReference type="RefSeq" id="WP_258829940.1">
    <property type="nucleotide sequence ID" value="NZ_JANUHA010000020.1"/>
</dbReference>
<dbReference type="PANTHER" id="PTHR21340:SF0">
    <property type="entry name" value="BIS(5'-NUCLEOSYL)-TETRAPHOSPHATASE [ASYMMETRICAL]"/>
    <property type="match status" value="1"/>
</dbReference>
<dbReference type="SUPFAM" id="SSF55811">
    <property type="entry name" value="Nudix"/>
    <property type="match status" value="1"/>
</dbReference>
<comment type="cofactor">
    <cofactor evidence="1">
        <name>Mg(2+)</name>
        <dbReference type="ChEBI" id="CHEBI:18420"/>
    </cofactor>
</comment>
<dbReference type="InterPro" id="IPR051325">
    <property type="entry name" value="Nudix_hydrolase_domain"/>
</dbReference>
<dbReference type="Pfam" id="PF00293">
    <property type="entry name" value="NUDIX"/>
    <property type="match status" value="1"/>
</dbReference>
<feature type="domain" description="Nudix hydrolase" evidence="3">
    <location>
        <begin position="3"/>
        <end position="141"/>
    </location>
</feature>
<dbReference type="InterPro" id="IPR015797">
    <property type="entry name" value="NUDIX_hydrolase-like_dom_sf"/>
</dbReference>
<sequence>MAKHSVSCGTLVVNPRRELLLGHVTHTPKWDIPKGMRDPGETELEAAMRELLEEAGLVFEAGAFRELGPFAYRRDKRLHLFLVEVGEEACSLEQLHCASTFPHHVTGLPTPEMDGYRWAARAELRALCWPRMAEVLLGIAW</sequence>
<keyword evidence="2" id="KW-0378">Hydrolase</keyword>